<feature type="region of interest" description="Disordered" evidence="1">
    <location>
        <begin position="1"/>
        <end position="278"/>
    </location>
</feature>
<feature type="compositionally biased region" description="Basic and acidic residues" evidence="1">
    <location>
        <begin position="225"/>
        <end position="278"/>
    </location>
</feature>
<accession>A0A913WZG3</accession>
<keyword evidence="4" id="KW-1185">Reference proteome</keyword>
<feature type="compositionally biased region" description="Basic and acidic residues" evidence="1">
    <location>
        <begin position="183"/>
        <end position="214"/>
    </location>
</feature>
<dbReference type="EnsemblMetazoa" id="XM_021040827.2">
    <property type="protein sequence ID" value="XP_020896486.1"/>
    <property type="gene ID" value="LOC110235372"/>
</dbReference>
<dbReference type="AlphaFoldDB" id="A0A913WZG3"/>
<evidence type="ECO:0000313" key="3">
    <source>
        <dbReference type="EnsemblMetazoa" id="XP_020896486.1"/>
    </source>
</evidence>
<dbReference type="Pfam" id="PF12572">
    <property type="entry name" value="DUF3752"/>
    <property type="match status" value="1"/>
</dbReference>
<feature type="compositionally biased region" description="Basic and acidic residues" evidence="1">
    <location>
        <begin position="42"/>
        <end position="52"/>
    </location>
</feature>
<feature type="compositionally biased region" description="Basic and acidic residues" evidence="1">
    <location>
        <begin position="118"/>
        <end position="135"/>
    </location>
</feature>
<organism evidence="3 4">
    <name type="scientific">Exaiptasia diaphana</name>
    <name type="common">Tropical sea anemone</name>
    <name type="synonym">Aiptasia pulchella</name>
    <dbReference type="NCBI Taxonomy" id="2652724"/>
    <lineage>
        <taxon>Eukaryota</taxon>
        <taxon>Metazoa</taxon>
        <taxon>Cnidaria</taxon>
        <taxon>Anthozoa</taxon>
        <taxon>Hexacorallia</taxon>
        <taxon>Actiniaria</taxon>
        <taxon>Aiptasiidae</taxon>
        <taxon>Exaiptasia</taxon>
    </lineage>
</organism>
<dbReference type="RefSeq" id="XP_020896486.1">
    <property type="nucleotide sequence ID" value="XM_021040827.2"/>
</dbReference>
<feature type="compositionally biased region" description="Polar residues" evidence="1">
    <location>
        <begin position="107"/>
        <end position="117"/>
    </location>
</feature>
<evidence type="ECO:0000256" key="1">
    <source>
        <dbReference type="SAM" id="MobiDB-lite"/>
    </source>
</evidence>
<dbReference type="OrthoDB" id="73491at2759"/>
<protein>
    <recommendedName>
        <fullName evidence="2">DUF3752 domain-containing protein</fullName>
    </recommendedName>
</protein>
<dbReference type="OMA" id="NKAADFG"/>
<dbReference type="PANTHER" id="PTHR46370:SF1">
    <property type="entry name" value="GPALPP MOTIFS-CONTAINING PROTEIN 1"/>
    <property type="match status" value="1"/>
</dbReference>
<feature type="domain" description="DUF3752" evidence="2">
    <location>
        <begin position="161"/>
        <end position="286"/>
    </location>
</feature>
<dbReference type="GeneID" id="110235372"/>
<evidence type="ECO:0000313" key="4">
    <source>
        <dbReference type="Proteomes" id="UP000887567"/>
    </source>
</evidence>
<name>A0A913WZG3_EXADI</name>
<reference evidence="3" key="1">
    <citation type="submission" date="2022-11" db="UniProtKB">
        <authorList>
            <consortium name="EnsemblMetazoa"/>
        </authorList>
    </citation>
    <scope>IDENTIFICATION</scope>
</reference>
<dbReference type="Proteomes" id="UP000887567">
    <property type="component" value="Unplaced"/>
</dbReference>
<dbReference type="InterPro" id="IPR022226">
    <property type="entry name" value="DUF3752"/>
</dbReference>
<proteinExistence type="predicted"/>
<evidence type="ECO:0000259" key="2">
    <source>
        <dbReference type="Pfam" id="PF12572"/>
    </source>
</evidence>
<dbReference type="PANTHER" id="PTHR46370">
    <property type="entry name" value="GPALPP MOTIFS-CONTAINING PROTEIN 1"/>
    <property type="match status" value="1"/>
</dbReference>
<dbReference type="InterPro" id="IPR046331">
    <property type="entry name" value="GPAM1-like"/>
</dbReference>
<feature type="compositionally biased region" description="Basic and acidic residues" evidence="1">
    <location>
        <begin position="14"/>
        <end position="29"/>
    </location>
</feature>
<dbReference type="KEGG" id="epa:110235372"/>
<sequence>MEIGPSLPPHLLKKNKEELNSSTIHEERVQIGPCLPPNLSTHDNDQVEKGYEQEEDDCTYGPALPPHLANTSKSSGVVGPSLPIDPRQSKKEENIDEETGPVIGPMPSSSSTAQHYSSIERDIEARSNAMKDKLTGKNKVKQKREEWMTELPPEIGKNFGLGARKFRKQAVDCGDRSVWTDTPSDRSKKQEREARKRTAEESKAPWEEEKERNMNDMIQSYTKQHRGESLMEIHQRELSKKRKEEGIKPNERRPFDRDRDLGYTTVDPDKRKSLISKSKELETRFHRSKSGSTFL</sequence>